<evidence type="ECO:0000313" key="1">
    <source>
        <dbReference type="EMBL" id="SEA83475.1"/>
    </source>
</evidence>
<accession>A0A1H4EEJ4</accession>
<dbReference type="Proteomes" id="UP000183253">
    <property type="component" value="Unassembled WGS sequence"/>
</dbReference>
<dbReference type="STRING" id="1033731.SAMN05444145_10761"/>
<gene>
    <name evidence="1" type="ORF">SAMN05444145_10761</name>
</gene>
<organism evidence="1 2">
    <name type="scientific">Alistipes timonensis JC136</name>
    <dbReference type="NCBI Taxonomy" id="1033731"/>
    <lineage>
        <taxon>Bacteria</taxon>
        <taxon>Pseudomonadati</taxon>
        <taxon>Bacteroidota</taxon>
        <taxon>Bacteroidia</taxon>
        <taxon>Bacteroidales</taxon>
        <taxon>Rikenellaceae</taxon>
        <taxon>Alistipes</taxon>
    </lineage>
</organism>
<dbReference type="InterPro" id="IPR042099">
    <property type="entry name" value="ANL_N_sf"/>
</dbReference>
<dbReference type="RefSeq" id="WP_020692159.1">
    <property type="nucleotide sequence ID" value="NZ_CAEG01000016.1"/>
</dbReference>
<reference evidence="1 2" key="1">
    <citation type="submission" date="2016-10" db="EMBL/GenBank/DDBJ databases">
        <authorList>
            <person name="de Groot N.N."/>
        </authorList>
    </citation>
    <scope>NUCLEOTIDE SEQUENCE [LARGE SCALE GENOMIC DNA]</scope>
    <source>
        <strain evidence="1 2">DSM 25383</strain>
    </source>
</reference>
<dbReference type="OrthoDB" id="182577at2"/>
<dbReference type="Gene3D" id="3.40.50.12780">
    <property type="entry name" value="N-terminal domain of ligase-like"/>
    <property type="match status" value="1"/>
</dbReference>
<evidence type="ECO:0000313" key="2">
    <source>
        <dbReference type="Proteomes" id="UP000183253"/>
    </source>
</evidence>
<protein>
    <recommendedName>
        <fullName evidence="3">Acyl-protein synthetase, LuxE</fullName>
    </recommendedName>
</protein>
<dbReference type="SUPFAM" id="SSF56801">
    <property type="entry name" value="Acetyl-CoA synthetase-like"/>
    <property type="match status" value="1"/>
</dbReference>
<proteinExistence type="predicted"/>
<dbReference type="AlphaFoldDB" id="A0A1H4EEJ4"/>
<dbReference type="EMBL" id="FNRI01000007">
    <property type="protein sequence ID" value="SEA83475.1"/>
    <property type="molecule type" value="Genomic_DNA"/>
</dbReference>
<sequence length="321" mass="36127">MSTPDDIFRIADDAAFARTTLEVFRRQAAACAPYREYLARIGVEPQQVRLPEEIPFLPIELFKTHDIYCGETPPEAVFTSSATTGMTPSRHPMQSLALYEQAFRAAFRTFYGAPEHWSLYALLPNYLRRKGSSLVYMADRLLSDCGSGGFYLDDHEALLEAMARDEKPKILLGVSYALWDLAERYAPKLRDTVVMETGGMKGYREEIPKEEFHKILCDAFGVQEIHSEYGMAELTSQAYSQGGNRFRCPAWMRVTARDVNDPFERLPAGTRGGLNITDLGNWWSCAFIQTQDVGHVGADGSFLVEGRIDHSDIRGCNLLVQ</sequence>
<evidence type="ECO:0008006" key="3">
    <source>
        <dbReference type="Google" id="ProtNLM"/>
    </source>
</evidence>
<name>A0A1H4EEJ4_9BACT</name>
<keyword evidence="2" id="KW-1185">Reference proteome</keyword>